<keyword evidence="2" id="KW-0433">Leucine-rich repeat</keyword>
<organism evidence="10 11">
    <name type="scientific">Panicum miliaceum</name>
    <name type="common">Proso millet</name>
    <name type="synonym">Broomcorn millet</name>
    <dbReference type="NCBI Taxonomy" id="4540"/>
    <lineage>
        <taxon>Eukaryota</taxon>
        <taxon>Viridiplantae</taxon>
        <taxon>Streptophyta</taxon>
        <taxon>Embryophyta</taxon>
        <taxon>Tracheophyta</taxon>
        <taxon>Spermatophyta</taxon>
        <taxon>Magnoliopsida</taxon>
        <taxon>Liliopsida</taxon>
        <taxon>Poales</taxon>
        <taxon>Poaceae</taxon>
        <taxon>PACMAD clade</taxon>
        <taxon>Panicoideae</taxon>
        <taxon>Panicodae</taxon>
        <taxon>Paniceae</taxon>
        <taxon>Panicinae</taxon>
        <taxon>Panicum</taxon>
        <taxon>Panicum sect. Panicum</taxon>
    </lineage>
</organism>
<name>A0A3L6TP05_PANMI</name>
<keyword evidence="3" id="KW-0677">Repeat</keyword>
<dbReference type="STRING" id="4540.A0A3L6TP05"/>
<dbReference type="GO" id="GO:0005524">
    <property type="term" value="F:ATP binding"/>
    <property type="evidence" value="ECO:0007669"/>
    <property type="project" value="UniProtKB-KW"/>
</dbReference>
<keyword evidence="6" id="KW-0067">ATP-binding</keyword>
<dbReference type="Gene3D" id="3.40.50.300">
    <property type="entry name" value="P-loop containing nucleotide triphosphate hydrolases"/>
    <property type="match status" value="1"/>
</dbReference>
<proteinExistence type="inferred from homology"/>
<evidence type="ECO:0000259" key="7">
    <source>
        <dbReference type="Pfam" id="PF00931"/>
    </source>
</evidence>
<dbReference type="GO" id="GO:0051707">
    <property type="term" value="P:response to other organism"/>
    <property type="evidence" value="ECO:0007669"/>
    <property type="project" value="UniProtKB-ARBA"/>
</dbReference>
<keyword evidence="4" id="KW-0547">Nucleotide-binding</keyword>
<comment type="caution">
    <text evidence="10">The sequence shown here is derived from an EMBL/GenBank/DDBJ whole genome shotgun (WGS) entry which is preliminary data.</text>
</comment>
<dbReference type="SUPFAM" id="SSF52540">
    <property type="entry name" value="P-loop containing nucleoside triphosphate hydrolases"/>
    <property type="match status" value="1"/>
</dbReference>
<dbReference type="PANTHER" id="PTHR36766">
    <property type="entry name" value="PLANT BROAD-SPECTRUM MILDEW RESISTANCE PROTEIN RPW8"/>
    <property type="match status" value="1"/>
</dbReference>
<keyword evidence="11" id="KW-1185">Reference proteome</keyword>
<evidence type="ECO:0000256" key="3">
    <source>
        <dbReference type="ARBA" id="ARBA00022737"/>
    </source>
</evidence>
<feature type="domain" description="Disease resistance N-terminal" evidence="8">
    <location>
        <begin position="17"/>
        <end position="100"/>
    </location>
</feature>
<feature type="domain" description="R13L1/DRL21-like LRR repeat region" evidence="9">
    <location>
        <begin position="455"/>
        <end position="580"/>
    </location>
</feature>
<reference evidence="11" key="1">
    <citation type="journal article" date="2019" name="Nat. Commun.">
        <title>The genome of broomcorn millet.</title>
        <authorList>
            <person name="Zou C."/>
            <person name="Miki D."/>
            <person name="Li D."/>
            <person name="Tang Q."/>
            <person name="Xiao L."/>
            <person name="Rajput S."/>
            <person name="Deng P."/>
            <person name="Jia W."/>
            <person name="Huang R."/>
            <person name="Zhang M."/>
            <person name="Sun Y."/>
            <person name="Hu J."/>
            <person name="Fu X."/>
            <person name="Schnable P.S."/>
            <person name="Li F."/>
            <person name="Zhang H."/>
            <person name="Feng B."/>
            <person name="Zhu X."/>
            <person name="Liu R."/>
            <person name="Schnable J.C."/>
            <person name="Zhu J.-K."/>
            <person name="Zhang H."/>
        </authorList>
    </citation>
    <scope>NUCLEOTIDE SEQUENCE [LARGE SCALE GENOMIC DNA]</scope>
</reference>
<evidence type="ECO:0000313" key="11">
    <source>
        <dbReference type="Proteomes" id="UP000275267"/>
    </source>
</evidence>
<dbReference type="PANTHER" id="PTHR36766:SF30">
    <property type="entry name" value="TIR-NBS TYPE DISEASE RESISTANCE PROTEIN-RELATED"/>
    <property type="match status" value="1"/>
</dbReference>
<evidence type="ECO:0000259" key="9">
    <source>
        <dbReference type="Pfam" id="PF25019"/>
    </source>
</evidence>
<dbReference type="Pfam" id="PF18052">
    <property type="entry name" value="Rx_N"/>
    <property type="match status" value="1"/>
</dbReference>
<dbReference type="Pfam" id="PF25019">
    <property type="entry name" value="LRR_R13L1-DRL21"/>
    <property type="match status" value="1"/>
</dbReference>
<dbReference type="InterPro" id="IPR027417">
    <property type="entry name" value="P-loop_NTPase"/>
</dbReference>
<dbReference type="InterPro" id="IPR041118">
    <property type="entry name" value="Rx_N"/>
</dbReference>
<dbReference type="Pfam" id="PF00931">
    <property type="entry name" value="NB-ARC"/>
    <property type="match status" value="1"/>
</dbReference>
<dbReference type="AlphaFoldDB" id="A0A3L6TP05"/>
<comment type="similarity">
    <text evidence="1">Belongs to the disease resistance NB-LRR family.</text>
</comment>
<gene>
    <name evidence="10" type="ORF">C2845_PM01G36660</name>
</gene>
<dbReference type="Proteomes" id="UP000275267">
    <property type="component" value="Unassembled WGS sequence"/>
</dbReference>
<dbReference type="EMBL" id="PQIB02000001">
    <property type="protein sequence ID" value="RLN42017.1"/>
    <property type="molecule type" value="Genomic_DNA"/>
</dbReference>
<dbReference type="InterPro" id="IPR032675">
    <property type="entry name" value="LRR_dom_sf"/>
</dbReference>
<dbReference type="PRINTS" id="PR00364">
    <property type="entry name" value="DISEASERSIST"/>
</dbReference>
<evidence type="ECO:0000259" key="8">
    <source>
        <dbReference type="Pfam" id="PF18052"/>
    </source>
</evidence>
<protein>
    <submittedName>
        <fullName evidence="10">Disease resistance RPP13-like protein 1</fullName>
    </submittedName>
</protein>
<dbReference type="GO" id="GO:0006952">
    <property type="term" value="P:defense response"/>
    <property type="evidence" value="ECO:0007669"/>
    <property type="project" value="UniProtKB-KW"/>
</dbReference>
<evidence type="ECO:0000256" key="5">
    <source>
        <dbReference type="ARBA" id="ARBA00022821"/>
    </source>
</evidence>
<dbReference type="InterPro" id="IPR056789">
    <property type="entry name" value="LRR_R13L1-DRL21"/>
</dbReference>
<accession>A0A3L6TP05</accession>
<dbReference type="OrthoDB" id="754054at2759"/>
<evidence type="ECO:0000256" key="6">
    <source>
        <dbReference type="ARBA" id="ARBA00022840"/>
    </source>
</evidence>
<dbReference type="GO" id="GO:0043531">
    <property type="term" value="F:ADP binding"/>
    <property type="evidence" value="ECO:0007669"/>
    <property type="project" value="InterPro"/>
</dbReference>
<dbReference type="SUPFAM" id="SSF52058">
    <property type="entry name" value="L domain-like"/>
    <property type="match status" value="1"/>
</dbReference>
<sequence length="855" mass="96554">MDISSYLAVGGWFIQVIFDKYLSYKLRRWAANCGIDHELDRLRVALLRTQSVLHETELAPTISHSSLPWMQELRDVMYHAEDLLDKLEYNRLHHEMEESSANESSSSPISAFMHSRFRDQGAPASSPEPCWDRSTKVKNKMVDLLERIEQVASGVSEALSLPRNIRSNNRNIMTSSIALGKIIGRDFKAQQLVTTLTSSQDENPVSVVSIVGVGGIGKTALAQHVYNDTRITEKFNVRMWISVTYLFDELRITKEMLESASSSRFRHDGTTSFNRLQVALKARLASKRFLLVLDDVWNNDNTTIAIEQENWQKLLAPLKDGAKGSKILLTTRSTMVAEMLQSSYIISLEALLVNDCWSLIKSSMFDETSHNINPQLENIGRKIAETINGLPLAAKVLNLAGCRLGKLPSRMNNLVNLRHLTAANQIVSSITDIGRLKCLQRLPIFKVTREQTRSIVQLGYLLELQGSLQIRNLENINTPDEAKEAMLCKKGQLTVLQLMWAPDLGEVNTNKEEDVLEALQPHENLKRLDIMGWMGVKSPSWLENEWLSNLKHIFLSGCNAWEQLPPLGQLPSIKTIWLQRLKMLRQIGPEAYGSGSQQEPFHLLEELVLDDMPELNEWLWSGHTMRNLQNVVIKDCSKLKALPPVPPNLTEITTARKGYWMPYHHDVKLAPATTARSSVSSLCIFNCPLLLARLSSPMTIEITASFGLLRSIITDQMTILGCPLLRERLELIESLDIQDCSEITSFSADDNDILLQLKSLQSLCISGCNTLRSLPSTLSRIQSLYKLVLWNCPALESLPEEPLPLSIRKIEVALCHPLLKERLIKEHGVDWPKIAHIPWVEIDGEILQQKLQIGK</sequence>
<dbReference type="Gene3D" id="3.80.10.10">
    <property type="entry name" value="Ribonuclease Inhibitor"/>
    <property type="match status" value="2"/>
</dbReference>
<evidence type="ECO:0000313" key="10">
    <source>
        <dbReference type="EMBL" id="RLN42017.1"/>
    </source>
</evidence>
<evidence type="ECO:0000256" key="4">
    <source>
        <dbReference type="ARBA" id="ARBA00022741"/>
    </source>
</evidence>
<dbReference type="InterPro" id="IPR002182">
    <property type="entry name" value="NB-ARC"/>
</dbReference>
<evidence type="ECO:0000256" key="2">
    <source>
        <dbReference type="ARBA" id="ARBA00022614"/>
    </source>
</evidence>
<dbReference type="Gene3D" id="1.20.5.4130">
    <property type="match status" value="1"/>
</dbReference>
<keyword evidence="5" id="KW-0611">Plant defense</keyword>
<evidence type="ECO:0000256" key="1">
    <source>
        <dbReference type="ARBA" id="ARBA00008894"/>
    </source>
</evidence>
<feature type="domain" description="NB-ARC" evidence="7">
    <location>
        <begin position="190"/>
        <end position="368"/>
    </location>
</feature>